<dbReference type="RefSeq" id="WP_193327419.1">
    <property type="nucleotide sequence ID" value="NZ_CP053291.1"/>
</dbReference>
<evidence type="ECO:0000313" key="2">
    <source>
        <dbReference type="Proteomes" id="UP000595053"/>
    </source>
</evidence>
<accession>A0A7M1QRW1</accession>
<keyword evidence="2" id="KW-1185">Reference proteome</keyword>
<proteinExistence type="predicted"/>
<evidence type="ECO:0000313" key="1">
    <source>
        <dbReference type="EMBL" id="QOR44810.1"/>
    </source>
</evidence>
<dbReference type="AlphaFoldDB" id="A0A7M1QRW1"/>
<sequence length="208" mass="23124">MHRDYIVFTLLGLLIGLPLLYTAFALVSKNSKGSWDEASRLKGRMRAEGWRVKDTTDNLALFLLGTADLPEFWPISAKAHGIEAVSSGRRRPAWRAGTFVAPSVGTHMFFTLEIPQRSDGAEPEFSEALVRVVDGELVYEGAGDVPAFLDDAVRRFLLGWPGLQAAHFLGEKVTFMFDGHREDQVERLKTVDEHAQGIIGLIPEEAWT</sequence>
<gene>
    <name evidence="1" type="ORF">INS88_05760</name>
</gene>
<dbReference type="EMBL" id="CP063213">
    <property type="protein sequence ID" value="QOR44810.1"/>
    <property type="molecule type" value="Genomic_DNA"/>
</dbReference>
<protein>
    <submittedName>
        <fullName evidence="1">Uncharacterized protein</fullName>
    </submittedName>
</protein>
<organism evidence="1 2">
    <name type="scientific">Trueperella pecoris</name>
    <dbReference type="NCBI Taxonomy" id="2733571"/>
    <lineage>
        <taxon>Bacteria</taxon>
        <taxon>Bacillati</taxon>
        <taxon>Actinomycetota</taxon>
        <taxon>Actinomycetes</taxon>
        <taxon>Actinomycetales</taxon>
        <taxon>Actinomycetaceae</taxon>
        <taxon>Trueperella</taxon>
    </lineage>
</organism>
<name>A0A7M1QRW1_9ACTO</name>
<dbReference type="Proteomes" id="UP000595053">
    <property type="component" value="Chromosome"/>
</dbReference>
<reference evidence="1 2" key="1">
    <citation type="submission" date="2020-10" db="EMBL/GenBank/DDBJ databases">
        <title>Trueperella pecoris sp. nov. isolated from bovine and porcine specimens.</title>
        <authorList>
            <person name="Schoenecker L."/>
            <person name="Schnydrig P."/>
            <person name="Brodard I."/>
            <person name="Thomann A."/>
            <person name="Hemphill A."/>
            <person name="Rodriguez-Campos S."/>
            <person name="Perreten V."/>
            <person name="Jores J."/>
            <person name="Kittl S."/>
        </authorList>
    </citation>
    <scope>NUCLEOTIDE SEQUENCE [LARGE SCALE GENOMIC DNA]</scope>
    <source>
        <strain evidence="1 2">15A0121</strain>
    </source>
</reference>